<keyword evidence="7" id="KW-1185">Reference proteome</keyword>
<dbReference type="Pfam" id="PF12838">
    <property type="entry name" value="Fer4_7"/>
    <property type="match status" value="1"/>
</dbReference>
<dbReference type="Proteomes" id="UP000199355">
    <property type="component" value="Unassembled WGS sequence"/>
</dbReference>
<dbReference type="GO" id="GO:0046872">
    <property type="term" value="F:metal ion binding"/>
    <property type="evidence" value="ECO:0007669"/>
    <property type="project" value="UniProtKB-KW"/>
</dbReference>
<evidence type="ECO:0000256" key="3">
    <source>
        <dbReference type="ARBA" id="ARBA00023004"/>
    </source>
</evidence>
<organism evidence="6 7">
    <name type="scientific">Desulfovibrio legallii</name>
    <dbReference type="NCBI Taxonomy" id="571438"/>
    <lineage>
        <taxon>Bacteria</taxon>
        <taxon>Pseudomonadati</taxon>
        <taxon>Thermodesulfobacteriota</taxon>
        <taxon>Desulfovibrionia</taxon>
        <taxon>Desulfovibrionales</taxon>
        <taxon>Desulfovibrionaceae</taxon>
        <taxon>Desulfovibrio</taxon>
    </lineage>
</organism>
<dbReference type="PROSITE" id="PS51379">
    <property type="entry name" value="4FE4S_FER_2"/>
    <property type="match status" value="2"/>
</dbReference>
<name>A0A1G7L4T6_9BACT</name>
<keyword evidence="3" id="KW-0408">Iron</keyword>
<proteinExistence type="predicted"/>
<evidence type="ECO:0000313" key="7">
    <source>
        <dbReference type="Proteomes" id="UP000199355"/>
    </source>
</evidence>
<dbReference type="PANTHER" id="PTHR43687:SF4">
    <property type="entry name" value="BLR5484 PROTEIN"/>
    <property type="match status" value="1"/>
</dbReference>
<keyword evidence="2" id="KW-0479">Metal-binding</keyword>
<dbReference type="STRING" id="571438.SAMN05192586_105128"/>
<dbReference type="InterPro" id="IPR050572">
    <property type="entry name" value="Fe-S_Ferredoxin"/>
</dbReference>
<reference evidence="7" key="1">
    <citation type="submission" date="2016-10" db="EMBL/GenBank/DDBJ databases">
        <authorList>
            <person name="Varghese N."/>
            <person name="Submissions S."/>
        </authorList>
    </citation>
    <scope>NUCLEOTIDE SEQUENCE [LARGE SCALE GENOMIC DNA]</scope>
    <source>
        <strain evidence="7">KHC7</strain>
    </source>
</reference>
<evidence type="ECO:0000313" key="6">
    <source>
        <dbReference type="EMBL" id="SDF44562.1"/>
    </source>
</evidence>
<evidence type="ECO:0000256" key="1">
    <source>
        <dbReference type="ARBA" id="ARBA00022485"/>
    </source>
</evidence>
<gene>
    <name evidence="6" type="ORF">SAMN05192586_105128</name>
</gene>
<evidence type="ECO:0000256" key="2">
    <source>
        <dbReference type="ARBA" id="ARBA00022723"/>
    </source>
</evidence>
<dbReference type="AlphaFoldDB" id="A0A1G7L4T6"/>
<dbReference type="OrthoDB" id="9803397at2"/>
<sequence length="73" mass="7772">MAVYINRQWCKGCGICVAFCPKKALSLDDAGKACHDPELCVECGMCEQYCPDLAVTVEKTARASKAGNGKEAA</sequence>
<dbReference type="InterPro" id="IPR017896">
    <property type="entry name" value="4Fe4S_Fe-S-bd"/>
</dbReference>
<accession>A0A1G7L4T6</accession>
<evidence type="ECO:0000256" key="4">
    <source>
        <dbReference type="ARBA" id="ARBA00023014"/>
    </source>
</evidence>
<protein>
    <submittedName>
        <fullName evidence="6">2-oxoglutarate ferredoxin oxidoreductase subunit delta</fullName>
    </submittedName>
</protein>
<dbReference type="InterPro" id="IPR017900">
    <property type="entry name" value="4Fe4S_Fe_S_CS"/>
</dbReference>
<dbReference type="SUPFAM" id="SSF54862">
    <property type="entry name" value="4Fe-4S ferredoxins"/>
    <property type="match status" value="1"/>
</dbReference>
<dbReference type="EMBL" id="FNBX01000005">
    <property type="protein sequence ID" value="SDF44562.1"/>
    <property type="molecule type" value="Genomic_DNA"/>
</dbReference>
<feature type="domain" description="4Fe-4S ferredoxin-type" evidence="5">
    <location>
        <begin position="31"/>
        <end position="60"/>
    </location>
</feature>
<evidence type="ECO:0000259" key="5">
    <source>
        <dbReference type="PROSITE" id="PS51379"/>
    </source>
</evidence>
<dbReference type="Gene3D" id="3.30.70.20">
    <property type="match status" value="1"/>
</dbReference>
<dbReference type="PROSITE" id="PS00198">
    <property type="entry name" value="4FE4S_FER_1"/>
    <property type="match status" value="1"/>
</dbReference>
<keyword evidence="1" id="KW-0004">4Fe-4S</keyword>
<feature type="domain" description="4Fe-4S ferredoxin-type" evidence="5">
    <location>
        <begin position="1"/>
        <end position="30"/>
    </location>
</feature>
<dbReference type="GO" id="GO:0051539">
    <property type="term" value="F:4 iron, 4 sulfur cluster binding"/>
    <property type="evidence" value="ECO:0007669"/>
    <property type="project" value="UniProtKB-KW"/>
</dbReference>
<dbReference type="PANTHER" id="PTHR43687">
    <property type="entry name" value="ADENYLYLSULFATE REDUCTASE, BETA SUBUNIT"/>
    <property type="match status" value="1"/>
</dbReference>
<dbReference type="RefSeq" id="WP_092153241.1">
    <property type="nucleotide sequence ID" value="NZ_FNBX01000005.1"/>
</dbReference>
<keyword evidence="4" id="KW-0411">Iron-sulfur</keyword>